<feature type="region of interest" description="Disordered" evidence="1">
    <location>
        <begin position="1"/>
        <end position="44"/>
    </location>
</feature>
<feature type="region of interest" description="Disordered" evidence="1">
    <location>
        <begin position="57"/>
        <end position="148"/>
    </location>
</feature>
<dbReference type="Proteomes" id="UP000823388">
    <property type="component" value="Chromosome 2N"/>
</dbReference>
<feature type="compositionally biased region" description="Low complexity" evidence="1">
    <location>
        <begin position="125"/>
        <end position="134"/>
    </location>
</feature>
<evidence type="ECO:0000313" key="2">
    <source>
        <dbReference type="EMBL" id="KAG2638891.1"/>
    </source>
</evidence>
<keyword evidence="3" id="KW-1185">Reference proteome</keyword>
<gene>
    <name evidence="2" type="ORF">PVAP13_2NG622400</name>
</gene>
<organism evidence="2 3">
    <name type="scientific">Panicum virgatum</name>
    <name type="common">Blackwell switchgrass</name>
    <dbReference type="NCBI Taxonomy" id="38727"/>
    <lineage>
        <taxon>Eukaryota</taxon>
        <taxon>Viridiplantae</taxon>
        <taxon>Streptophyta</taxon>
        <taxon>Embryophyta</taxon>
        <taxon>Tracheophyta</taxon>
        <taxon>Spermatophyta</taxon>
        <taxon>Magnoliopsida</taxon>
        <taxon>Liliopsida</taxon>
        <taxon>Poales</taxon>
        <taxon>Poaceae</taxon>
        <taxon>PACMAD clade</taxon>
        <taxon>Panicoideae</taxon>
        <taxon>Panicodae</taxon>
        <taxon>Paniceae</taxon>
        <taxon>Panicinae</taxon>
        <taxon>Panicum</taxon>
        <taxon>Panicum sect. Hiantes</taxon>
    </lineage>
</organism>
<evidence type="ECO:0000313" key="3">
    <source>
        <dbReference type="Proteomes" id="UP000823388"/>
    </source>
</evidence>
<feature type="compositionally biased region" description="Low complexity" evidence="1">
    <location>
        <begin position="9"/>
        <end position="30"/>
    </location>
</feature>
<sequence length="148" mass="14923">MESHPLIHPSSSAAPTLAPAPRRSPPTLAAVGEGLSGSGAATEDPVLIRVLPGAVGRGVSSIPPHPCPPPPSSLPSLYGPHSASGLGVGEQLQPRNGDCGTVSCFRNDPDVPTTSDYDGGFKYIAQSESSSAVAAKEEEVGSSNGEQE</sequence>
<proteinExistence type="predicted"/>
<protein>
    <submittedName>
        <fullName evidence="2">Uncharacterized protein</fullName>
    </submittedName>
</protein>
<name>A0A8T0VPZ0_PANVG</name>
<dbReference type="AlphaFoldDB" id="A0A8T0VPZ0"/>
<comment type="caution">
    <text evidence="2">The sequence shown here is derived from an EMBL/GenBank/DDBJ whole genome shotgun (WGS) entry which is preliminary data.</text>
</comment>
<accession>A0A8T0VPZ0</accession>
<reference evidence="2" key="1">
    <citation type="submission" date="2020-05" db="EMBL/GenBank/DDBJ databases">
        <title>WGS assembly of Panicum virgatum.</title>
        <authorList>
            <person name="Lovell J.T."/>
            <person name="Jenkins J."/>
            <person name="Shu S."/>
            <person name="Juenger T.E."/>
            <person name="Schmutz J."/>
        </authorList>
    </citation>
    <scope>NUCLEOTIDE SEQUENCE</scope>
    <source>
        <strain evidence="2">AP13</strain>
    </source>
</reference>
<dbReference type="EMBL" id="CM029040">
    <property type="protein sequence ID" value="KAG2638891.1"/>
    <property type="molecule type" value="Genomic_DNA"/>
</dbReference>
<feature type="compositionally biased region" description="Pro residues" evidence="1">
    <location>
        <begin position="63"/>
        <end position="73"/>
    </location>
</feature>
<evidence type="ECO:0000256" key="1">
    <source>
        <dbReference type="SAM" id="MobiDB-lite"/>
    </source>
</evidence>